<proteinExistence type="predicted"/>
<dbReference type="InterPro" id="IPR014719">
    <property type="entry name" value="Ribosomal_bL12_C/ClpS-like"/>
</dbReference>
<accession>A0A6G1EBA9</accession>
<dbReference type="SUPFAM" id="SSF54736">
    <property type="entry name" value="ClpS-like"/>
    <property type="match status" value="1"/>
</dbReference>
<dbReference type="GO" id="GO:0006412">
    <property type="term" value="P:translation"/>
    <property type="evidence" value="ECO:0007669"/>
    <property type="project" value="InterPro"/>
</dbReference>
<organism evidence="2 3">
    <name type="scientific">Oryza meyeriana var. granulata</name>
    <dbReference type="NCBI Taxonomy" id="110450"/>
    <lineage>
        <taxon>Eukaryota</taxon>
        <taxon>Viridiplantae</taxon>
        <taxon>Streptophyta</taxon>
        <taxon>Embryophyta</taxon>
        <taxon>Tracheophyta</taxon>
        <taxon>Spermatophyta</taxon>
        <taxon>Magnoliopsida</taxon>
        <taxon>Liliopsida</taxon>
        <taxon>Poales</taxon>
        <taxon>Poaceae</taxon>
        <taxon>BOP clade</taxon>
        <taxon>Oryzoideae</taxon>
        <taxon>Oryzeae</taxon>
        <taxon>Oryzinae</taxon>
        <taxon>Oryza</taxon>
        <taxon>Oryza meyeriana</taxon>
    </lineage>
</organism>
<dbReference type="GO" id="GO:0003735">
    <property type="term" value="F:structural constituent of ribosome"/>
    <property type="evidence" value="ECO:0007669"/>
    <property type="project" value="InterPro"/>
</dbReference>
<keyword evidence="3" id="KW-1185">Reference proteome</keyword>
<dbReference type="Proteomes" id="UP000479710">
    <property type="component" value="Unassembled WGS sequence"/>
</dbReference>
<dbReference type="Pfam" id="PF00542">
    <property type="entry name" value="Ribosomal_L12"/>
    <property type="match status" value="1"/>
</dbReference>
<name>A0A6G1EBA9_9ORYZ</name>
<reference evidence="2 3" key="1">
    <citation type="submission" date="2019-11" db="EMBL/GenBank/DDBJ databases">
        <title>Whole genome sequence of Oryza granulata.</title>
        <authorList>
            <person name="Li W."/>
        </authorList>
    </citation>
    <scope>NUCLEOTIDE SEQUENCE [LARGE SCALE GENOMIC DNA]</scope>
    <source>
        <strain evidence="3">cv. Menghai</strain>
        <tissue evidence="2">Leaf</tissue>
    </source>
</reference>
<dbReference type="AlphaFoldDB" id="A0A6G1EBA9"/>
<dbReference type="InterPro" id="IPR013823">
    <property type="entry name" value="Ribosomal_bL12_C"/>
</dbReference>
<gene>
    <name evidence="2" type="ORF">E2562_020638</name>
</gene>
<comment type="caution">
    <text evidence="2">The sequence shown here is derived from an EMBL/GenBank/DDBJ whole genome shotgun (WGS) entry which is preliminary data.</text>
</comment>
<evidence type="ECO:0000313" key="3">
    <source>
        <dbReference type="Proteomes" id="UP000479710"/>
    </source>
</evidence>
<feature type="domain" description="Large ribosomal subunit protein bL12 C-terminal" evidence="1">
    <location>
        <begin position="6"/>
        <end position="58"/>
    </location>
</feature>
<dbReference type="Gene3D" id="3.30.1390.10">
    <property type="match status" value="1"/>
</dbReference>
<dbReference type="EMBL" id="SPHZ02000004">
    <property type="protein sequence ID" value="KAF0921951.1"/>
    <property type="molecule type" value="Genomic_DNA"/>
</dbReference>
<evidence type="ECO:0000313" key="2">
    <source>
        <dbReference type="EMBL" id="KAF0921951.1"/>
    </source>
</evidence>
<protein>
    <recommendedName>
        <fullName evidence="1">Large ribosomal subunit protein bL12 C-terminal domain-containing protein</fullName>
    </recommendedName>
</protein>
<sequence>MEEISQFRSCKTKIIKQSRTFTFLELKEVKELVEKARVILEQSFTEEKDEAIIEKIKEISSV</sequence>
<evidence type="ECO:0000259" key="1">
    <source>
        <dbReference type="Pfam" id="PF00542"/>
    </source>
</evidence>